<organism evidence="1 2">
    <name type="scientific">Pseudoalteromonas amylolytica</name>
    <dbReference type="NCBI Taxonomy" id="1859457"/>
    <lineage>
        <taxon>Bacteria</taxon>
        <taxon>Pseudomonadati</taxon>
        <taxon>Pseudomonadota</taxon>
        <taxon>Gammaproteobacteria</taxon>
        <taxon>Alteromonadales</taxon>
        <taxon>Pseudoalteromonadaceae</taxon>
        <taxon>Pseudoalteromonas</taxon>
    </lineage>
</organism>
<keyword evidence="2" id="KW-1185">Reference proteome</keyword>
<accession>A0A1S1MT61</accession>
<proteinExistence type="predicted"/>
<dbReference type="Pfam" id="PF22014">
    <property type="entry name" value="DUF6932"/>
    <property type="match status" value="1"/>
</dbReference>
<reference evidence="1 2" key="1">
    <citation type="submission" date="2016-09" db="EMBL/GenBank/DDBJ databases">
        <title>Pseudoalteromonas amylolytica sp. nov., isolated from the surface seawater.</title>
        <authorList>
            <person name="Wu Y.-H."/>
            <person name="Cheng H."/>
            <person name="Jin X.-B."/>
            <person name="Wang C.-S."/>
            <person name="Xu X.-W."/>
        </authorList>
    </citation>
    <scope>NUCLEOTIDE SEQUENCE [LARGE SCALE GENOMIC DNA]</scope>
    <source>
        <strain evidence="1 2">JW1</strain>
    </source>
</reference>
<name>A0A1S1MT61_9GAMM</name>
<dbReference type="Proteomes" id="UP000179786">
    <property type="component" value="Unassembled WGS sequence"/>
</dbReference>
<protein>
    <submittedName>
        <fullName evidence="1">Uncharacterized protein</fullName>
    </submittedName>
</protein>
<dbReference type="SUPFAM" id="SSF81301">
    <property type="entry name" value="Nucleotidyltransferase"/>
    <property type="match status" value="1"/>
</dbReference>
<dbReference type="InterPro" id="IPR053860">
    <property type="entry name" value="DUF6932"/>
</dbReference>
<gene>
    <name evidence="1" type="ORF">BET10_16355</name>
</gene>
<evidence type="ECO:0000313" key="2">
    <source>
        <dbReference type="Proteomes" id="UP000179786"/>
    </source>
</evidence>
<comment type="caution">
    <text evidence="1">The sequence shown here is derived from an EMBL/GenBank/DDBJ whole genome shotgun (WGS) entry which is preliminary data.</text>
</comment>
<dbReference type="STRING" id="1859457.BET10_16355"/>
<evidence type="ECO:0000313" key="1">
    <source>
        <dbReference type="EMBL" id="OHU89696.1"/>
    </source>
</evidence>
<dbReference type="AlphaFoldDB" id="A0A1S1MT61"/>
<sequence>MIFDKRGCLPLVLPSFQSIKYMSPYTVDWTNFQENFVFNNHRAQIATRFQKLLNKIEALDIEVVRIYIGGSFVTKKPSPNDIDVLVCWMPRVKLKNRQQLNAFISERGAVFDRGYEQGHSGLQVHFQCLLGIESRSVHMISKWILLNSYHKDSEIHKGIICIQGKTHT</sequence>
<dbReference type="InterPro" id="IPR043519">
    <property type="entry name" value="NT_sf"/>
</dbReference>
<dbReference type="EMBL" id="MKJU01000028">
    <property type="protein sequence ID" value="OHU89696.1"/>
    <property type="molecule type" value="Genomic_DNA"/>
</dbReference>